<accession>A0A5C1QCI1</accession>
<dbReference type="PANTHER" id="PTHR33303:SF2">
    <property type="entry name" value="COA-BINDING DOMAIN-CONTAINING PROTEIN"/>
    <property type="match status" value="1"/>
</dbReference>
<dbReference type="PANTHER" id="PTHR33303">
    <property type="entry name" value="CYTOPLASMIC PROTEIN-RELATED"/>
    <property type="match status" value="1"/>
</dbReference>
<dbReference type="AlphaFoldDB" id="A0A5C1QCI1"/>
<gene>
    <name evidence="2" type="ORF">EW093_11180</name>
</gene>
<dbReference type="Proteomes" id="UP000323824">
    <property type="component" value="Chromosome"/>
</dbReference>
<dbReference type="SMART" id="SM00881">
    <property type="entry name" value="CoA_binding"/>
    <property type="match status" value="1"/>
</dbReference>
<dbReference type="Gene3D" id="3.40.50.720">
    <property type="entry name" value="NAD(P)-binding Rossmann-like Domain"/>
    <property type="match status" value="1"/>
</dbReference>
<dbReference type="KEGG" id="sper:EW093_11180"/>
<name>A0A5C1QCI1_9SPIO</name>
<dbReference type="Pfam" id="PF13380">
    <property type="entry name" value="CoA_binding_2"/>
    <property type="match status" value="1"/>
</dbReference>
<dbReference type="SUPFAM" id="SSF51735">
    <property type="entry name" value="NAD(P)-binding Rossmann-fold domains"/>
    <property type="match status" value="1"/>
</dbReference>
<dbReference type="OrthoDB" id="9804695at2"/>
<dbReference type="RefSeq" id="WP_149568489.1">
    <property type="nucleotide sequence ID" value="NZ_CP035807.1"/>
</dbReference>
<reference evidence="2 3" key="2">
    <citation type="submission" date="2019-09" db="EMBL/GenBank/DDBJ databases">
        <title>Complete Genome Sequence and Methylome Analysis of free living Spirochaetas.</title>
        <authorList>
            <person name="Leshcheva N."/>
            <person name="Mikheeva N."/>
        </authorList>
    </citation>
    <scope>NUCLEOTIDE SEQUENCE [LARGE SCALE GENOMIC DNA]</scope>
    <source>
        <strain evidence="2 3">P</strain>
    </source>
</reference>
<dbReference type="InterPro" id="IPR036291">
    <property type="entry name" value="NAD(P)-bd_dom_sf"/>
</dbReference>
<dbReference type="InterPro" id="IPR003781">
    <property type="entry name" value="CoA-bd"/>
</dbReference>
<sequence length="120" mass="13476">MERVAVLGASKKEDRYSNMAVKLLKEFDHEVFPVNHVADEIHGFSVIKSLDDLPKDIDTLTLYVNPTLVDKQVDDIIKLSPKRVIFNPGTESEDAMKKIEKSGIKVVKGCTLVMLKTGQY</sequence>
<evidence type="ECO:0000313" key="2">
    <source>
        <dbReference type="EMBL" id="QEN05251.1"/>
    </source>
</evidence>
<organism evidence="2 3">
    <name type="scientific">Thiospirochaeta perfilievii</name>
    <dbReference type="NCBI Taxonomy" id="252967"/>
    <lineage>
        <taxon>Bacteria</taxon>
        <taxon>Pseudomonadati</taxon>
        <taxon>Spirochaetota</taxon>
        <taxon>Spirochaetia</taxon>
        <taxon>Spirochaetales</taxon>
        <taxon>Spirochaetaceae</taxon>
        <taxon>Thiospirochaeta</taxon>
    </lineage>
</organism>
<proteinExistence type="predicted"/>
<evidence type="ECO:0000259" key="1">
    <source>
        <dbReference type="SMART" id="SM00881"/>
    </source>
</evidence>
<dbReference type="EMBL" id="CP035807">
    <property type="protein sequence ID" value="QEN05251.1"/>
    <property type="molecule type" value="Genomic_DNA"/>
</dbReference>
<feature type="domain" description="CoA-binding" evidence="1">
    <location>
        <begin position="1"/>
        <end position="90"/>
    </location>
</feature>
<reference evidence="2 3" key="1">
    <citation type="submission" date="2019-02" db="EMBL/GenBank/DDBJ databases">
        <authorList>
            <person name="Fomenkov A."/>
            <person name="Dubinina G."/>
            <person name="Grabovich M."/>
            <person name="Vincze T."/>
            <person name="Roberts R.J."/>
        </authorList>
    </citation>
    <scope>NUCLEOTIDE SEQUENCE [LARGE SCALE GENOMIC DNA]</scope>
    <source>
        <strain evidence="2 3">P</strain>
    </source>
</reference>
<keyword evidence="3" id="KW-1185">Reference proteome</keyword>
<evidence type="ECO:0000313" key="3">
    <source>
        <dbReference type="Proteomes" id="UP000323824"/>
    </source>
</evidence>
<protein>
    <submittedName>
        <fullName evidence="2">CoA-binding protein</fullName>
    </submittedName>
</protein>